<dbReference type="PANTHER" id="PTHR21310">
    <property type="entry name" value="AMINOGLYCOSIDE PHOSPHOTRANSFERASE-RELATED-RELATED"/>
    <property type="match status" value="1"/>
</dbReference>
<dbReference type="InterPro" id="IPR002575">
    <property type="entry name" value="Aminoglycoside_PTrfase"/>
</dbReference>
<dbReference type="OrthoDB" id="3806873at2"/>
<dbReference type="Proteomes" id="UP000318413">
    <property type="component" value="Unassembled WGS sequence"/>
</dbReference>
<keyword evidence="2" id="KW-0808">Transferase</keyword>
<accession>A0A502CP33</accession>
<keyword evidence="3" id="KW-1185">Reference proteome</keyword>
<dbReference type="Gene3D" id="3.30.200.20">
    <property type="entry name" value="Phosphorylase Kinase, domain 1"/>
    <property type="match status" value="1"/>
</dbReference>
<protein>
    <submittedName>
        <fullName evidence="2">Phosphotransferase family protein</fullName>
    </submittedName>
</protein>
<dbReference type="GO" id="GO:0016740">
    <property type="term" value="F:transferase activity"/>
    <property type="evidence" value="ECO:0007669"/>
    <property type="project" value="UniProtKB-KW"/>
</dbReference>
<dbReference type="SUPFAM" id="SSF56112">
    <property type="entry name" value="Protein kinase-like (PK-like)"/>
    <property type="match status" value="1"/>
</dbReference>
<dbReference type="EMBL" id="RCZK01000002">
    <property type="protein sequence ID" value="TPG14573.1"/>
    <property type="molecule type" value="Genomic_DNA"/>
</dbReference>
<organism evidence="2 3">
    <name type="scientific">Sphingomonas oligophenolica</name>
    <dbReference type="NCBI Taxonomy" id="301154"/>
    <lineage>
        <taxon>Bacteria</taxon>
        <taxon>Pseudomonadati</taxon>
        <taxon>Pseudomonadota</taxon>
        <taxon>Alphaproteobacteria</taxon>
        <taxon>Sphingomonadales</taxon>
        <taxon>Sphingomonadaceae</taxon>
        <taxon>Sphingomonas</taxon>
    </lineage>
</organism>
<dbReference type="InterPro" id="IPR041726">
    <property type="entry name" value="ACAD10_11_N"/>
</dbReference>
<dbReference type="Gene3D" id="3.90.1200.10">
    <property type="match status" value="1"/>
</dbReference>
<feature type="domain" description="Aminoglycoside phosphotransferase" evidence="1">
    <location>
        <begin position="24"/>
        <end position="259"/>
    </location>
</feature>
<proteinExistence type="predicted"/>
<dbReference type="InterPro" id="IPR051678">
    <property type="entry name" value="AGP_Transferase"/>
</dbReference>
<name>A0A502CP33_9SPHN</name>
<comment type="caution">
    <text evidence="2">The sequence shown here is derived from an EMBL/GenBank/DDBJ whole genome shotgun (WGS) entry which is preliminary data.</text>
</comment>
<reference evidence="2 3" key="1">
    <citation type="journal article" date="2019" name="Environ. Microbiol.">
        <title>Species interactions and distinct microbial communities in high Arctic permafrost affected cryosols are associated with the CH4 and CO2 gas fluxes.</title>
        <authorList>
            <person name="Altshuler I."/>
            <person name="Hamel J."/>
            <person name="Turney S."/>
            <person name="Magnuson E."/>
            <person name="Levesque R."/>
            <person name="Greer C."/>
            <person name="Whyte L.G."/>
        </authorList>
    </citation>
    <scope>NUCLEOTIDE SEQUENCE [LARGE SCALE GENOMIC DNA]</scope>
    <source>
        <strain evidence="2 3">S5.1</strain>
    </source>
</reference>
<evidence type="ECO:0000259" key="1">
    <source>
        <dbReference type="Pfam" id="PF01636"/>
    </source>
</evidence>
<sequence>MSIDMQIAAYLTRVWRVPVTIEHLARIPGGASRETYRFDATAGGRIRQLILRRDPVGSLLDTDRQIEFEAYRTACGRLPVPEPIAFERDGAELERPFFLMERIDGGIVASPFTAAPFGSHASKIGEAFFRHLGTLAAMDPAPTPLGDILAAPAPYTCWRVALDHWAGVIDADEAHPQPIVRAAIRRLRAHPPPPAQAVRIVHGDYRSGNIIHDGVGGILAILDWEMAHLGDPIEDLGWAFDPIWNHFDDGVVCGMIPRANAIAAWEAASGLTVDPVALRWWSLFNAVKGQAIWTSAAREYRANGCIDPVLGISGWYTARRHDEIIAAQLIAFAEATA</sequence>
<dbReference type="CDD" id="cd05154">
    <property type="entry name" value="ACAD10_11_N-like"/>
    <property type="match status" value="1"/>
</dbReference>
<dbReference type="Pfam" id="PF01636">
    <property type="entry name" value="APH"/>
    <property type="match status" value="1"/>
</dbReference>
<dbReference type="AlphaFoldDB" id="A0A502CP33"/>
<dbReference type="InterPro" id="IPR011009">
    <property type="entry name" value="Kinase-like_dom_sf"/>
</dbReference>
<dbReference type="PANTHER" id="PTHR21310:SF57">
    <property type="entry name" value="BLR2944 PROTEIN"/>
    <property type="match status" value="1"/>
</dbReference>
<evidence type="ECO:0000313" key="2">
    <source>
        <dbReference type="EMBL" id="TPG14573.1"/>
    </source>
</evidence>
<evidence type="ECO:0000313" key="3">
    <source>
        <dbReference type="Proteomes" id="UP000318413"/>
    </source>
</evidence>
<gene>
    <name evidence="2" type="ORF">EAH84_04630</name>
</gene>